<dbReference type="AlphaFoldDB" id="A0A6J4NP92"/>
<name>A0A6J4NP92_9BACT</name>
<organism evidence="1">
    <name type="scientific">uncultured Pyrinomonadaceae bacterium</name>
    <dbReference type="NCBI Taxonomy" id="2283094"/>
    <lineage>
        <taxon>Bacteria</taxon>
        <taxon>Pseudomonadati</taxon>
        <taxon>Acidobacteriota</taxon>
        <taxon>Blastocatellia</taxon>
        <taxon>Blastocatellales</taxon>
        <taxon>Pyrinomonadaceae</taxon>
        <taxon>environmental samples</taxon>
    </lineage>
</organism>
<dbReference type="InterPro" id="IPR035069">
    <property type="entry name" value="TTHA1013/TTHA0281-like"/>
</dbReference>
<accession>A0A6J4NP92</accession>
<proteinExistence type="predicted"/>
<evidence type="ECO:0000313" key="1">
    <source>
        <dbReference type="EMBL" id="CAA9393419.1"/>
    </source>
</evidence>
<evidence type="ECO:0008006" key="2">
    <source>
        <dbReference type="Google" id="ProtNLM"/>
    </source>
</evidence>
<dbReference type="SUPFAM" id="SSF143100">
    <property type="entry name" value="TTHA1013/TTHA0281-like"/>
    <property type="match status" value="1"/>
</dbReference>
<reference evidence="1" key="1">
    <citation type="submission" date="2020-02" db="EMBL/GenBank/DDBJ databases">
        <authorList>
            <person name="Meier V. D."/>
        </authorList>
    </citation>
    <scope>NUCLEOTIDE SEQUENCE</scope>
    <source>
        <strain evidence="1">AVDCRST_MAG74</strain>
    </source>
</reference>
<sequence length="74" mass="8367">MRSPADVYEKIVYWSDEDNCFIGMCPELSYGGVHGDDAVEVFKELCEAVDEWVEIFKEDGKPLPEPKRAVLEAA</sequence>
<dbReference type="Gene3D" id="3.30.160.250">
    <property type="match status" value="1"/>
</dbReference>
<protein>
    <recommendedName>
        <fullName evidence="2">HicB-like antitoxin of toxin-antitoxin system domain-containing protein</fullName>
    </recommendedName>
</protein>
<gene>
    <name evidence="1" type="ORF">AVDCRST_MAG74-1137</name>
</gene>
<dbReference type="EMBL" id="CADCUR010000095">
    <property type="protein sequence ID" value="CAA9393419.1"/>
    <property type="molecule type" value="Genomic_DNA"/>
</dbReference>